<dbReference type="AlphaFoldDB" id="A0A183A4X9"/>
<dbReference type="Pfam" id="PF13499">
    <property type="entry name" value="EF-hand_7"/>
    <property type="match status" value="1"/>
</dbReference>
<dbReference type="PROSITE" id="PS00018">
    <property type="entry name" value="EF_HAND_1"/>
    <property type="match status" value="2"/>
</dbReference>
<organism evidence="5">
    <name type="scientific">Echinostoma caproni</name>
    <dbReference type="NCBI Taxonomy" id="27848"/>
    <lineage>
        <taxon>Eukaryota</taxon>
        <taxon>Metazoa</taxon>
        <taxon>Spiralia</taxon>
        <taxon>Lophotrochozoa</taxon>
        <taxon>Platyhelminthes</taxon>
        <taxon>Trematoda</taxon>
        <taxon>Digenea</taxon>
        <taxon>Plagiorchiida</taxon>
        <taxon>Echinostomata</taxon>
        <taxon>Echinostomatoidea</taxon>
        <taxon>Echinostomatidae</taxon>
        <taxon>Echinostoma</taxon>
    </lineage>
</organism>
<name>A0A183A4X9_9TREM</name>
<accession>A0A183A4X9</accession>
<evidence type="ECO:0000313" key="4">
    <source>
        <dbReference type="Proteomes" id="UP000272942"/>
    </source>
</evidence>
<dbReference type="EMBL" id="UZAN01039377">
    <property type="protein sequence ID" value="VDP65156.1"/>
    <property type="molecule type" value="Genomic_DNA"/>
</dbReference>
<dbReference type="Gene3D" id="1.10.238.10">
    <property type="entry name" value="EF-hand"/>
    <property type="match status" value="2"/>
</dbReference>
<keyword evidence="1" id="KW-0106">Calcium</keyword>
<dbReference type="InterPro" id="IPR018247">
    <property type="entry name" value="EF_Hand_1_Ca_BS"/>
</dbReference>
<sequence length="101" mass="11206">MSKRISADELIQIFKRLDKDGNGEVTREELEKGLLAAGVHANSIQDGSGSLDKYELKAMFDEMGMPINLSVLEAWIDDHDVNGDGKLTYEEFLGFIAEQAD</sequence>
<dbReference type="PROSITE" id="PS50222">
    <property type="entry name" value="EF_HAND_2"/>
    <property type="match status" value="2"/>
</dbReference>
<feature type="domain" description="EF-hand" evidence="2">
    <location>
        <begin position="5"/>
        <end position="40"/>
    </location>
</feature>
<reference evidence="5" key="1">
    <citation type="submission" date="2016-06" db="UniProtKB">
        <authorList>
            <consortium name="WormBaseParasite"/>
        </authorList>
    </citation>
    <scope>IDENTIFICATION</scope>
</reference>
<protein>
    <submittedName>
        <fullName evidence="5">Calmodulin</fullName>
    </submittedName>
</protein>
<evidence type="ECO:0000313" key="3">
    <source>
        <dbReference type="EMBL" id="VDP65156.1"/>
    </source>
</evidence>
<dbReference type="SUPFAM" id="SSF47473">
    <property type="entry name" value="EF-hand"/>
    <property type="match status" value="1"/>
</dbReference>
<dbReference type="GO" id="GO:0005509">
    <property type="term" value="F:calcium ion binding"/>
    <property type="evidence" value="ECO:0007669"/>
    <property type="project" value="InterPro"/>
</dbReference>
<dbReference type="CDD" id="cd00051">
    <property type="entry name" value="EFh"/>
    <property type="match status" value="1"/>
</dbReference>
<feature type="domain" description="EF-hand" evidence="2">
    <location>
        <begin position="67"/>
        <end position="101"/>
    </location>
</feature>
<keyword evidence="4" id="KW-1185">Reference proteome</keyword>
<dbReference type="Proteomes" id="UP000272942">
    <property type="component" value="Unassembled WGS sequence"/>
</dbReference>
<evidence type="ECO:0000259" key="2">
    <source>
        <dbReference type="PROSITE" id="PS50222"/>
    </source>
</evidence>
<evidence type="ECO:0000256" key="1">
    <source>
        <dbReference type="ARBA" id="ARBA00022837"/>
    </source>
</evidence>
<gene>
    <name evidence="3" type="ORF">ECPE_LOCUS2014</name>
</gene>
<dbReference type="OrthoDB" id="26525at2759"/>
<dbReference type="InterPro" id="IPR002048">
    <property type="entry name" value="EF_hand_dom"/>
</dbReference>
<reference evidence="3 4" key="2">
    <citation type="submission" date="2018-11" db="EMBL/GenBank/DDBJ databases">
        <authorList>
            <consortium name="Pathogen Informatics"/>
        </authorList>
    </citation>
    <scope>NUCLEOTIDE SEQUENCE [LARGE SCALE GENOMIC DNA]</scope>
    <source>
        <strain evidence="3 4">Egypt</strain>
    </source>
</reference>
<dbReference type="WBParaSite" id="ECPE_0000201401-mRNA-1">
    <property type="protein sequence ID" value="ECPE_0000201401-mRNA-1"/>
    <property type="gene ID" value="ECPE_0000201401"/>
</dbReference>
<dbReference type="Pfam" id="PF13405">
    <property type="entry name" value="EF-hand_6"/>
    <property type="match status" value="1"/>
</dbReference>
<proteinExistence type="predicted"/>
<evidence type="ECO:0000313" key="5">
    <source>
        <dbReference type="WBParaSite" id="ECPE_0000201401-mRNA-1"/>
    </source>
</evidence>
<dbReference type="SMART" id="SM00054">
    <property type="entry name" value="EFh"/>
    <property type="match status" value="2"/>
</dbReference>
<dbReference type="InterPro" id="IPR011992">
    <property type="entry name" value="EF-hand-dom_pair"/>
</dbReference>